<reference evidence="6 7" key="1">
    <citation type="journal article" date="2007" name="Science">
        <title>The Chlamydomonas genome reveals the evolution of key animal and plant functions.</title>
        <authorList>
            <person name="Merchant S.S."/>
            <person name="Prochnik S.E."/>
            <person name="Vallon O."/>
            <person name="Harris E.H."/>
            <person name="Karpowicz S.J."/>
            <person name="Witman G.B."/>
            <person name="Terry A."/>
            <person name="Salamov A."/>
            <person name="Fritz-Laylin L.K."/>
            <person name="Marechal-Drouard L."/>
            <person name="Marshall W.F."/>
            <person name="Qu L.H."/>
            <person name="Nelson D.R."/>
            <person name="Sanderfoot A.A."/>
            <person name="Spalding M.H."/>
            <person name="Kapitonov V.V."/>
            <person name="Ren Q."/>
            <person name="Ferris P."/>
            <person name="Lindquist E."/>
            <person name="Shapiro H."/>
            <person name="Lucas S.M."/>
            <person name="Grimwood J."/>
            <person name="Schmutz J."/>
            <person name="Cardol P."/>
            <person name="Cerutti H."/>
            <person name="Chanfreau G."/>
            <person name="Chen C.L."/>
            <person name="Cognat V."/>
            <person name="Croft M.T."/>
            <person name="Dent R."/>
            <person name="Dutcher S."/>
            <person name="Fernandez E."/>
            <person name="Fukuzawa H."/>
            <person name="Gonzalez-Ballester D."/>
            <person name="Gonzalez-Halphen D."/>
            <person name="Hallmann A."/>
            <person name="Hanikenne M."/>
            <person name="Hippler M."/>
            <person name="Inwood W."/>
            <person name="Jabbari K."/>
            <person name="Kalanon M."/>
            <person name="Kuras R."/>
            <person name="Lefebvre P.A."/>
            <person name="Lemaire S.D."/>
            <person name="Lobanov A.V."/>
            <person name="Lohr M."/>
            <person name="Manuell A."/>
            <person name="Meier I."/>
            <person name="Mets L."/>
            <person name="Mittag M."/>
            <person name="Mittelmeier T."/>
            <person name="Moroney J.V."/>
            <person name="Moseley J."/>
            <person name="Napoli C."/>
            <person name="Nedelcu A.M."/>
            <person name="Niyogi K."/>
            <person name="Novoselov S.V."/>
            <person name="Paulsen I.T."/>
            <person name="Pazour G."/>
            <person name="Purton S."/>
            <person name="Ral J.P."/>
            <person name="Riano-Pachon D.M."/>
            <person name="Riekhof W."/>
            <person name="Rymarquis L."/>
            <person name="Schroda M."/>
            <person name="Stern D."/>
            <person name="Umen J."/>
            <person name="Willows R."/>
            <person name="Wilson N."/>
            <person name="Zimmer S.L."/>
            <person name="Allmer J."/>
            <person name="Balk J."/>
            <person name="Bisova K."/>
            <person name="Chen C.J."/>
            <person name="Elias M."/>
            <person name="Gendler K."/>
            <person name="Hauser C."/>
            <person name="Lamb M.R."/>
            <person name="Ledford H."/>
            <person name="Long J.C."/>
            <person name="Minagawa J."/>
            <person name="Page M.D."/>
            <person name="Pan J."/>
            <person name="Pootakham W."/>
            <person name="Roje S."/>
            <person name="Rose A."/>
            <person name="Stahlberg E."/>
            <person name="Terauchi A.M."/>
            <person name="Yang P."/>
            <person name="Ball S."/>
            <person name="Bowler C."/>
            <person name="Dieckmann C.L."/>
            <person name="Gladyshev V.N."/>
            <person name="Green P."/>
            <person name="Jorgensen R."/>
            <person name="Mayfield S."/>
            <person name="Mueller-Roeber B."/>
            <person name="Rajamani S."/>
            <person name="Sayre R.T."/>
            <person name="Brokstein P."/>
            <person name="Dubchak I."/>
            <person name="Goodstein D."/>
            <person name="Hornick L."/>
            <person name="Huang Y.W."/>
            <person name="Jhaveri J."/>
            <person name="Luo Y."/>
            <person name="Martinez D."/>
            <person name="Ngau W.C."/>
            <person name="Otillar B."/>
            <person name="Poliakov A."/>
            <person name="Porter A."/>
            <person name="Szajkowski L."/>
            <person name="Werner G."/>
            <person name="Zhou K."/>
            <person name="Grigoriev I.V."/>
            <person name="Rokhsar D.S."/>
            <person name="Grossman A.R."/>
        </authorList>
    </citation>
    <scope>NUCLEOTIDE SEQUENCE [LARGE SCALE GENOMIC DNA]</scope>
    <source>
        <strain evidence="7">CC-503</strain>
    </source>
</reference>
<keyword evidence="3" id="KW-0274">FAD</keyword>
<comment type="cofactor">
    <cofactor evidence="1">
        <name>FAD</name>
        <dbReference type="ChEBI" id="CHEBI:57692"/>
    </cofactor>
</comment>
<proteinExistence type="predicted"/>
<accession>A0A2K3CXF0</accession>
<dbReference type="FunCoup" id="A0A2K3CXF0">
    <property type="interactions" value="155"/>
</dbReference>
<dbReference type="Proteomes" id="UP000006906">
    <property type="component" value="Chromosome 14"/>
</dbReference>
<evidence type="ECO:0000313" key="6">
    <source>
        <dbReference type="EMBL" id="PNW72965.1"/>
    </source>
</evidence>
<dbReference type="Gramene" id="PNW72965">
    <property type="protein sequence ID" value="PNW72965"/>
    <property type="gene ID" value="CHLRE_14g613501v5"/>
</dbReference>
<protein>
    <recommendedName>
        <fullName evidence="8">FAD-binding domain-containing protein</fullName>
    </recommendedName>
</protein>
<keyword evidence="2" id="KW-0285">Flavoprotein</keyword>
<keyword evidence="7" id="KW-1185">Reference proteome</keyword>
<dbReference type="EMBL" id="CM008975">
    <property type="protein sequence ID" value="PNW72965.1"/>
    <property type="molecule type" value="Genomic_DNA"/>
</dbReference>
<name>A0A2K3CXF0_CHLRE</name>
<dbReference type="Gene3D" id="3.50.50.60">
    <property type="entry name" value="FAD/NAD(P)-binding domain"/>
    <property type="match status" value="3"/>
</dbReference>
<feature type="compositionally biased region" description="Gly residues" evidence="5">
    <location>
        <begin position="218"/>
        <end position="235"/>
    </location>
</feature>
<dbReference type="SUPFAM" id="SSF51905">
    <property type="entry name" value="FAD/NAD(P)-binding domain"/>
    <property type="match status" value="1"/>
</dbReference>
<dbReference type="GeneID" id="5724542"/>
<dbReference type="PANTHER" id="PTHR46496:SF1">
    <property type="entry name" value="ZEAXANTHIN EPOXIDASE, CHLOROPLASTIC"/>
    <property type="match status" value="1"/>
</dbReference>
<dbReference type="PANTHER" id="PTHR46496">
    <property type="match status" value="1"/>
</dbReference>
<dbReference type="AlphaFoldDB" id="A0A2K3CXF0"/>
<keyword evidence="4" id="KW-0560">Oxidoreductase</keyword>
<dbReference type="InterPro" id="IPR036188">
    <property type="entry name" value="FAD/NAD-bd_sf"/>
</dbReference>
<evidence type="ECO:0000256" key="3">
    <source>
        <dbReference type="ARBA" id="ARBA00022827"/>
    </source>
</evidence>
<dbReference type="PaxDb" id="3055-EDO99043"/>
<evidence type="ECO:0000256" key="2">
    <source>
        <dbReference type="ARBA" id="ARBA00022630"/>
    </source>
</evidence>
<dbReference type="PRINTS" id="PR00419">
    <property type="entry name" value="ADXRDTASE"/>
</dbReference>
<evidence type="ECO:0000256" key="1">
    <source>
        <dbReference type="ARBA" id="ARBA00001974"/>
    </source>
</evidence>
<feature type="region of interest" description="Disordered" evidence="5">
    <location>
        <begin position="212"/>
        <end position="235"/>
    </location>
</feature>
<evidence type="ECO:0000256" key="5">
    <source>
        <dbReference type="SAM" id="MobiDB-lite"/>
    </source>
</evidence>
<organism evidence="6 7">
    <name type="scientific">Chlamydomonas reinhardtii</name>
    <name type="common">Chlamydomonas smithii</name>
    <dbReference type="NCBI Taxonomy" id="3055"/>
    <lineage>
        <taxon>Eukaryota</taxon>
        <taxon>Viridiplantae</taxon>
        <taxon>Chlorophyta</taxon>
        <taxon>core chlorophytes</taxon>
        <taxon>Chlorophyceae</taxon>
        <taxon>CS clade</taxon>
        <taxon>Chlamydomonadales</taxon>
        <taxon>Chlamydomonadaceae</taxon>
        <taxon>Chlamydomonas</taxon>
    </lineage>
</organism>
<gene>
    <name evidence="6" type="ORF">CHLRE_14g613501v5</name>
</gene>
<dbReference type="InParanoid" id="A0A2K3CXF0"/>
<dbReference type="GO" id="GO:0016491">
    <property type="term" value="F:oxidoreductase activity"/>
    <property type="evidence" value="ECO:0007669"/>
    <property type="project" value="UniProtKB-KW"/>
</dbReference>
<dbReference type="ExpressionAtlas" id="A0A2K3CXF0">
    <property type="expression patterns" value="baseline and differential"/>
</dbReference>
<evidence type="ECO:0008006" key="8">
    <source>
        <dbReference type="Google" id="ProtNLM"/>
    </source>
</evidence>
<evidence type="ECO:0000313" key="7">
    <source>
        <dbReference type="Proteomes" id="UP000006906"/>
    </source>
</evidence>
<sequence>MLLGDAAPQRIDVAIIGGGPAGLSTALALTRVLSPNVSMTVFEGRCPGEAGSGIDLSENGLLALQAISPRLLQRFYETGDFQNSWSHYDGASGQLVQALGLPQTGAQRRAAGLLPPLKMRWWAITRLLEQELPPAGVVALHYGCRLLDCAELAEEEGAADAGGSGVPPEAADEGASGCVGAAIAGGGGGGSSGGEASASERYRYRLTFEIRSSSPQAGDGGSSSGSGSGNTGGGSSTRLTVLAKWLIGADGGFSRVRRLVGDGRAPVFTGYFSWWGRVSGAELAAAAAAAGGAADVDSLWPAPLRGPPRSPMVRNAVYLPAADRISTTKAVVALLVRMRSPSQLGQGQGQEVTAAGAAAGAVAGAVAGAAAASAGGGGAEAGCSSLRDDGGEDEVVAWYLEAQTAHLEAAGLDASPEGPHVRHTAPDGGHAVALARCLAVSTHLPPDVRAALAATPPARVLERALHMHPPEQLELSSWTNGCGMVLVGDAVHSAGRPDGQGGSLAFEDAAELAAAVRRHGLGQQAFDSFAASRLPRVKGIRGDNAPPFAVRRALMDATAFEPLWGPADLPRPEELLGEELGRMRVCAGGEEVPHREAGQEVAERQGGCGGQQQHAEAGVVTVVARVGMEPGLEAAAKLDPEAVRAWSRRCCWEVAERRTAGHILQAAVIGPVGKQG</sequence>
<dbReference type="OrthoDB" id="531840at2759"/>
<evidence type="ECO:0000256" key="4">
    <source>
        <dbReference type="ARBA" id="ARBA00023002"/>
    </source>
</evidence>
<dbReference type="RefSeq" id="XP_042916715.1">
    <property type="nucleotide sequence ID" value="XM_043070042.1"/>
</dbReference>
<dbReference type="KEGG" id="cre:CHLRE_14g613501v5"/>